<sequence>MEKSAGVEAAGRHGGGSGRRVVLALGLSLARDEDGLAPRLGLDPLANAPVHARAVAQALSGFEYEEFAVPPGHADYGQLIDGLVTSPDVAVLIVHVVGHGELADGGSEKLYILGQDAMRLRQSVAGWIESIEDHPDRHRPLTLFILDVCYAGEAAVTAWHARMDVAQRRAWVLAATGPRDQAFGYRLSRALVHVLDLYRRGELRIDPSVRYIPANTVWREVETAVRELVAREEGLPQSIVTSLVPSHADLSALPFFPNPGFGETAPEEQLPPAIALLADLGVDPVHFMRRAGGAEPVQRDWREGYFSGRRDDLSRLSNWLDSERADPVVRVVTGKPGVGKSALLGMLVCAGLPDLREFTKPLWHGVADTVPGTNDRLVVVHARHMSLNDMVWSLSAQLRRLESAAPEPLLAGTSSSEQSAASFFILLQEIQQRSDRPITILIDSLDESDDPEKIIEALLYPLARRHAGPVRLLIATRKDIRVNLLLAAQNAYEILDLDTTRPSELCEDLFVYVKRLLAAAGPYTAGPMRRAGINLAKAIAERLADIGGEPADPVPDYLRLGEFLTAGVYVNHALSSTVHSALAEDAIRLGCAVPQNLPDLLEMDLQRHGDQPLLQAILTALAFAQGQGMPETVLAGVMAFDPTGQGRKVPLKALYRLLDNEARLYLSRSVEEDGTTLYRLFHRGVADWWRQSASSDDRTRLYQGLIESVQRDEHARPLWHLAAPYLQRHLPQHAADADCLDQVLEDGDYLVIADPSVLLALLAHFDEPLSEQAEANAADYEHAFTEREPISLESRRQILAMSAVLSENRPLQMTLERSMRWAVRWAVATASPPTVLGAFTMQNRPCAVTGGYFGSVEFWDVCSGKILGEPVVGRGRGLLTVSEIQAIAIFDGPEYFRVVTGGDGGIRIWNPLADELDREISNRGAVATSMAAVQIADGHRLLVGGYGGFGIWDLVAGEQIGELVGHGAWVDALATVQMKDFLYVIAGADNGRIQVWDFNSGTVFHDLIGHAGSVTALAVIHLDGHPHVVSAGKRGVVYLWDLVAGVRRLEMTDCQGDAVTSLAISDLDGRALAVTGHQSGRITLWDLTTGTCVSTFSLPAAVTGVATSSDDVILVTSADVIAALVLDVPSIGGT</sequence>
<dbReference type="Gene3D" id="2.130.10.10">
    <property type="entry name" value="YVTN repeat-like/Quinoprotein amine dehydrogenase"/>
    <property type="match status" value="1"/>
</dbReference>
<proteinExistence type="predicted"/>
<name>A0A7H0I8B2_9ACTN</name>
<dbReference type="PROSITE" id="PS00678">
    <property type="entry name" value="WD_REPEATS_1"/>
    <property type="match status" value="1"/>
</dbReference>
<feature type="domain" description="Nephrocystin 3-like N-terminal" evidence="3">
    <location>
        <begin position="316"/>
        <end position="477"/>
    </location>
</feature>
<keyword evidence="2" id="KW-0677">Repeat</keyword>
<dbReference type="SMART" id="SM00320">
    <property type="entry name" value="WD40"/>
    <property type="match status" value="4"/>
</dbReference>
<dbReference type="PANTHER" id="PTHR44129">
    <property type="entry name" value="WD REPEAT-CONTAINING PROTEIN POP1"/>
    <property type="match status" value="1"/>
</dbReference>
<evidence type="ECO:0000256" key="2">
    <source>
        <dbReference type="ARBA" id="ARBA00022737"/>
    </source>
</evidence>
<dbReference type="InterPro" id="IPR056884">
    <property type="entry name" value="NPHP3-like_N"/>
</dbReference>
<evidence type="ECO:0000313" key="5">
    <source>
        <dbReference type="Proteomes" id="UP000516052"/>
    </source>
</evidence>
<organism evidence="4 5">
    <name type="scientific">Streptomyces roseirectus</name>
    <dbReference type="NCBI Taxonomy" id="2768066"/>
    <lineage>
        <taxon>Bacteria</taxon>
        <taxon>Bacillati</taxon>
        <taxon>Actinomycetota</taxon>
        <taxon>Actinomycetes</taxon>
        <taxon>Kitasatosporales</taxon>
        <taxon>Streptomycetaceae</taxon>
        <taxon>Streptomyces</taxon>
    </lineage>
</organism>
<dbReference type="Gene3D" id="3.40.50.300">
    <property type="entry name" value="P-loop containing nucleotide triphosphate hydrolases"/>
    <property type="match status" value="1"/>
</dbReference>
<dbReference type="Pfam" id="PF24883">
    <property type="entry name" value="NPHP3_N"/>
    <property type="match status" value="1"/>
</dbReference>
<evidence type="ECO:0000313" key="4">
    <source>
        <dbReference type="EMBL" id="QNP69028.1"/>
    </source>
</evidence>
<dbReference type="InterPro" id="IPR050349">
    <property type="entry name" value="WD_LIS1/nudF_dynein_reg"/>
</dbReference>
<evidence type="ECO:0000256" key="1">
    <source>
        <dbReference type="ARBA" id="ARBA00022574"/>
    </source>
</evidence>
<dbReference type="Proteomes" id="UP000516052">
    <property type="component" value="Chromosome"/>
</dbReference>
<dbReference type="RefSeq" id="WP_187746067.1">
    <property type="nucleotide sequence ID" value="NZ_CP060828.1"/>
</dbReference>
<dbReference type="Pfam" id="PF00400">
    <property type="entry name" value="WD40"/>
    <property type="match status" value="2"/>
</dbReference>
<dbReference type="InterPro" id="IPR001680">
    <property type="entry name" value="WD40_rpt"/>
</dbReference>
<dbReference type="SUPFAM" id="SSF50998">
    <property type="entry name" value="Quinoprotein alcohol dehydrogenase-like"/>
    <property type="match status" value="1"/>
</dbReference>
<dbReference type="KEGG" id="sroi:IAG44_05940"/>
<gene>
    <name evidence="4" type="ORF">IAG44_05940</name>
</gene>
<keyword evidence="5" id="KW-1185">Reference proteome</keyword>
<dbReference type="EMBL" id="CP060828">
    <property type="protein sequence ID" value="QNP69028.1"/>
    <property type="molecule type" value="Genomic_DNA"/>
</dbReference>
<accession>A0A7H0I8B2</accession>
<dbReference type="AlphaFoldDB" id="A0A7H0I8B2"/>
<dbReference type="InterPro" id="IPR015943">
    <property type="entry name" value="WD40/YVTN_repeat-like_dom_sf"/>
</dbReference>
<dbReference type="InterPro" id="IPR011047">
    <property type="entry name" value="Quinoprotein_ADH-like_sf"/>
</dbReference>
<keyword evidence="1" id="KW-0853">WD repeat</keyword>
<dbReference type="InterPro" id="IPR019775">
    <property type="entry name" value="WD40_repeat_CS"/>
</dbReference>
<dbReference type="SUPFAM" id="SSF52540">
    <property type="entry name" value="P-loop containing nucleoside triphosphate hydrolases"/>
    <property type="match status" value="1"/>
</dbReference>
<evidence type="ECO:0000259" key="3">
    <source>
        <dbReference type="Pfam" id="PF24883"/>
    </source>
</evidence>
<reference evidence="4 5" key="1">
    <citation type="submission" date="2020-08" db="EMBL/GenBank/DDBJ databases">
        <title>A novel species.</title>
        <authorList>
            <person name="Gao J."/>
        </authorList>
    </citation>
    <scope>NUCLEOTIDE SEQUENCE [LARGE SCALE GENOMIC DNA]</scope>
    <source>
        <strain evidence="4 5">CRXT-G-22</strain>
    </source>
</reference>
<protein>
    <recommendedName>
        <fullName evidence="3">Nephrocystin 3-like N-terminal domain-containing protein</fullName>
    </recommendedName>
</protein>
<dbReference type="InterPro" id="IPR027417">
    <property type="entry name" value="P-loop_NTPase"/>
</dbReference>